<proteinExistence type="predicted"/>
<dbReference type="InterPro" id="IPR019096">
    <property type="entry name" value="YopX_protein"/>
</dbReference>
<dbReference type="InterPro" id="IPR023385">
    <property type="entry name" value="YopX-like_C"/>
</dbReference>
<feature type="non-terminal residue" evidence="2">
    <location>
        <position position="1"/>
    </location>
</feature>
<reference evidence="2" key="1">
    <citation type="journal article" date="2014" name="Front. Microbiol.">
        <title>High frequency of phylogenetically diverse reductive dehalogenase-homologous genes in deep subseafloor sedimentary metagenomes.</title>
        <authorList>
            <person name="Kawai M."/>
            <person name="Futagami T."/>
            <person name="Toyoda A."/>
            <person name="Takaki Y."/>
            <person name="Nishi S."/>
            <person name="Hori S."/>
            <person name="Arai W."/>
            <person name="Tsubouchi T."/>
            <person name="Morono Y."/>
            <person name="Uchiyama I."/>
            <person name="Ito T."/>
            <person name="Fujiyama A."/>
            <person name="Inagaki F."/>
            <person name="Takami H."/>
        </authorList>
    </citation>
    <scope>NUCLEOTIDE SEQUENCE</scope>
    <source>
        <strain evidence="2">Expedition CK06-06</strain>
    </source>
</reference>
<protein>
    <recommendedName>
        <fullName evidence="1">YopX protein domain-containing protein</fullName>
    </recommendedName>
</protein>
<evidence type="ECO:0000313" key="2">
    <source>
        <dbReference type="EMBL" id="GAH32448.1"/>
    </source>
</evidence>
<sequence length="41" mass="4813">TLKGTTLDFWWMINDVKEYDLRVEVIGNIYENPKLLGENNA</sequence>
<dbReference type="EMBL" id="BARU01013021">
    <property type="protein sequence ID" value="GAH32448.1"/>
    <property type="molecule type" value="Genomic_DNA"/>
</dbReference>
<gene>
    <name evidence="2" type="ORF">S03H2_23732</name>
</gene>
<dbReference type="AlphaFoldDB" id="X1GHG7"/>
<organism evidence="2">
    <name type="scientific">marine sediment metagenome</name>
    <dbReference type="NCBI Taxonomy" id="412755"/>
    <lineage>
        <taxon>unclassified sequences</taxon>
        <taxon>metagenomes</taxon>
        <taxon>ecological metagenomes</taxon>
    </lineage>
</organism>
<feature type="domain" description="YopX protein" evidence="1">
    <location>
        <begin position="22"/>
        <end position="36"/>
    </location>
</feature>
<comment type="caution">
    <text evidence="2">The sequence shown here is derived from an EMBL/GenBank/DDBJ whole genome shotgun (WGS) entry which is preliminary data.</text>
</comment>
<dbReference type="Pfam" id="PF09643">
    <property type="entry name" value="YopX"/>
    <property type="match status" value="1"/>
</dbReference>
<dbReference type="SUPFAM" id="SSF159006">
    <property type="entry name" value="YopX-like"/>
    <property type="match status" value="1"/>
</dbReference>
<dbReference type="Gene3D" id="2.30.30.290">
    <property type="entry name" value="YopX-like domains"/>
    <property type="match status" value="1"/>
</dbReference>
<evidence type="ECO:0000259" key="1">
    <source>
        <dbReference type="Pfam" id="PF09643"/>
    </source>
</evidence>
<accession>X1GHG7</accession>
<name>X1GHG7_9ZZZZ</name>